<protein>
    <submittedName>
        <fullName evidence="2">Uncharacterized protein</fullName>
    </submittedName>
</protein>
<feature type="region of interest" description="Disordered" evidence="1">
    <location>
        <begin position="1"/>
        <end position="52"/>
    </location>
</feature>
<dbReference type="Proteomes" id="UP000604475">
    <property type="component" value="Unassembled WGS sequence"/>
</dbReference>
<gene>
    <name evidence="2" type="ORF">I7412_34775</name>
</gene>
<dbReference type="RefSeq" id="WP_203007802.1">
    <property type="nucleotide sequence ID" value="NZ_JADWYU010000376.1"/>
</dbReference>
<reference evidence="2" key="1">
    <citation type="submission" date="2020-12" db="EMBL/GenBank/DDBJ databases">
        <title>Genomic characterization of non-nitrogen-fixing Frankia strains.</title>
        <authorList>
            <person name="Carlos-Shanley C."/>
            <person name="Guerra T."/>
            <person name="Hahn D."/>
        </authorList>
    </citation>
    <scope>NUCLEOTIDE SEQUENCE</scope>
    <source>
        <strain evidence="2">CN6</strain>
    </source>
</reference>
<evidence type="ECO:0000256" key="1">
    <source>
        <dbReference type="SAM" id="MobiDB-lite"/>
    </source>
</evidence>
<sequence length="52" mass="5186">MSGNPAIHRRPSGDVDIAVPQDEPEPQLDAPGASSNNAPSEAGFSGSPATGE</sequence>
<evidence type="ECO:0000313" key="3">
    <source>
        <dbReference type="Proteomes" id="UP000604475"/>
    </source>
</evidence>
<evidence type="ECO:0000313" key="2">
    <source>
        <dbReference type="EMBL" id="MBL7632229.1"/>
    </source>
</evidence>
<keyword evidence="3" id="KW-1185">Reference proteome</keyword>
<dbReference type="EMBL" id="JAEACQ010000299">
    <property type="protein sequence ID" value="MBL7632229.1"/>
    <property type="molecule type" value="Genomic_DNA"/>
</dbReference>
<accession>A0A937RRW2</accession>
<dbReference type="AlphaFoldDB" id="A0A937RRW2"/>
<name>A0A937RRW2_9ACTN</name>
<proteinExistence type="predicted"/>
<organism evidence="2 3">
    <name type="scientific">Frankia nepalensis</name>
    <dbReference type="NCBI Taxonomy" id="1836974"/>
    <lineage>
        <taxon>Bacteria</taxon>
        <taxon>Bacillati</taxon>
        <taxon>Actinomycetota</taxon>
        <taxon>Actinomycetes</taxon>
        <taxon>Frankiales</taxon>
        <taxon>Frankiaceae</taxon>
        <taxon>Frankia</taxon>
    </lineage>
</organism>
<comment type="caution">
    <text evidence="2">The sequence shown here is derived from an EMBL/GenBank/DDBJ whole genome shotgun (WGS) entry which is preliminary data.</text>
</comment>